<organism evidence="2 3">
    <name type="scientific">Roseburia intestinalis</name>
    <dbReference type="NCBI Taxonomy" id="166486"/>
    <lineage>
        <taxon>Bacteria</taxon>
        <taxon>Bacillati</taxon>
        <taxon>Bacillota</taxon>
        <taxon>Clostridia</taxon>
        <taxon>Lachnospirales</taxon>
        <taxon>Lachnospiraceae</taxon>
        <taxon>Roseburia</taxon>
    </lineage>
</organism>
<dbReference type="AlphaFoldDB" id="A0A3R6D3M4"/>
<keyword evidence="1" id="KW-1133">Transmembrane helix</keyword>
<evidence type="ECO:0000313" key="3">
    <source>
        <dbReference type="Proteomes" id="UP000283513"/>
    </source>
</evidence>
<proteinExistence type="predicted"/>
<evidence type="ECO:0000313" key="2">
    <source>
        <dbReference type="EMBL" id="RHC16783.1"/>
    </source>
</evidence>
<gene>
    <name evidence="2" type="ORF">DW856_10790</name>
</gene>
<sequence>MNEKSETKLCKYCQTEIPAKAKICPNCKKKQGGATKWFVAVVIVIILLIATFGGNGENNDAVADSTEQNKKVSSISTVDNKEATREEVSDSDFLVKEYLYENTIGDTLDFLIVTNNSNTNVAISGNAIAKDSSGNSIGAADMSIDVLGAGETSIGVFYFDSVSGIDKVDYTLDYDENPYYKPVVNDLSVEQTFNDENVTVSVTNNSENPALFVSVYAIFFDSNNNVVNYNSTYITDSDNEIKPGKTISGQLDCYGKYDYAEVYFTGRADK</sequence>
<accession>A0A3R6D3M4</accession>
<dbReference type="RefSeq" id="WP_118598061.1">
    <property type="nucleotide sequence ID" value="NZ_QSHO01000008.1"/>
</dbReference>
<feature type="transmembrane region" description="Helical" evidence="1">
    <location>
        <begin position="37"/>
        <end position="54"/>
    </location>
</feature>
<keyword evidence="1" id="KW-0812">Transmembrane</keyword>
<comment type="caution">
    <text evidence="2">The sequence shown here is derived from an EMBL/GenBank/DDBJ whole genome shotgun (WGS) entry which is preliminary data.</text>
</comment>
<name>A0A3R6D3M4_9FIRM</name>
<dbReference type="EMBL" id="QSHO01000008">
    <property type="protein sequence ID" value="RHC16783.1"/>
    <property type="molecule type" value="Genomic_DNA"/>
</dbReference>
<keyword evidence="1" id="KW-0472">Membrane</keyword>
<protein>
    <submittedName>
        <fullName evidence="2">Uncharacterized protein</fullName>
    </submittedName>
</protein>
<evidence type="ECO:0000256" key="1">
    <source>
        <dbReference type="SAM" id="Phobius"/>
    </source>
</evidence>
<reference evidence="2 3" key="1">
    <citation type="submission" date="2018-08" db="EMBL/GenBank/DDBJ databases">
        <title>A genome reference for cultivated species of the human gut microbiota.</title>
        <authorList>
            <person name="Zou Y."/>
            <person name="Xue W."/>
            <person name="Luo G."/>
        </authorList>
    </citation>
    <scope>NUCLEOTIDE SEQUENCE [LARGE SCALE GENOMIC DNA]</scope>
    <source>
        <strain evidence="2 3">AM37-1AC</strain>
    </source>
</reference>
<dbReference type="Proteomes" id="UP000283513">
    <property type="component" value="Unassembled WGS sequence"/>
</dbReference>